<reference evidence="9 10" key="1">
    <citation type="submission" date="2016-10" db="EMBL/GenBank/DDBJ databases">
        <title>Draft genome sequences of four alkaliphilic bacteria belonging to the Anaerobacillus genus.</title>
        <authorList>
            <person name="Bassil N.M."/>
            <person name="Lloyd J.R."/>
        </authorList>
    </citation>
    <scope>NUCLEOTIDE SEQUENCE [LARGE SCALE GENOMIC DNA]</scope>
    <source>
        <strain evidence="9 10">DSM 18345</strain>
    </source>
</reference>
<evidence type="ECO:0000256" key="2">
    <source>
        <dbReference type="ARBA" id="ARBA00023125"/>
    </source>
</evidence>
<evidence type="ECO:0000256" key="4">
    <source>
        <dbReference type="PIRSR" id="PIRSR606118-50"/>
    </source>
</evidence>
<dbReference type="SMART" id="SM00857">
    <property type="entry name" value="Resolvase"/>
    <property type="match status" value="1"/>
</dbReference>
<protein>
    <recommendedName>
        <fullName evidence="11">Recombinase family protein</fullName>
    </recommendedName>
</protein>
<gene>
    <name evidence="9" type="ORF">BKP37_12950</name>
</gene>
<evidence type="ECO:0000256" key="6">
    <source>
        <dbReference type="SAM" id="Coils"/>
    </source>
</evidence>
<feature type="active site" description="O-(5'-phospho-DNA)-serine intermediate" evidence="4 5">
    <location>
        <position position="10"/>
    </location>
</feature>
<dbReference type="Pfam" id="PF13408">
    <property type="entry name" value="Zn_ribbon_recom"/>
    <property type="match status" value="1"/>
</dbReference>
<dbReference type="PROSITE" id="PS51737">
    <property type="entry name" value="RECOMBINASE_DNA_BIND"/>
    <property type="match status" value="1"/>
</dbReference>
<dbReference type="OrthoDB" id="9811097at2"/>
<dbReference type="Pfam" id="PF07508">
    <property type="entry name" value="Recombinase"/>
    <property type="match status" value="1"/>
</dbReference>
<dbReference type="PROSITE" id="PS00397">
    <property type="entry name" value="RECOMBINASES_1"/>
    <property type="match status" value="1"/>
</dbReference>
<dbReference type="PANTHER" id="PTHR30461">
    <property type="entry name" value="DNA-INVERTASE FROM LAMBDOID PROPHAGE"/>
    <property type="match status" value="1"/>
</dbReference>
<accession>A0A1S2LJL2</accession>
<dbReference type="Gene3D" id="3.90.1750.20">
    <property type="entry name" value="Putative Large Serine Recombinase, Chain B, Domain 2"/>
    <property type="match status" value="1"/>
</dbReference>
<dbReference type="EMBL" id="MLQR01000030">
    <property type="protein sequence ID" value="OIJ12702.1"/>
    <property type="molecule type" value="Genomic_DNA"/>
</dbReference>
<dbReference type="Gene3D" id="3.40.50.1390">
    <property type="entry name" value="Resolvase, N-terminal catalytic domain"/>
    <property type="match status" value="1"/>
</dbReference>
<dbReference type="InterPro" id="IPR025827">
    <property type="entry name" value="Zn_ribbon_recom_dom"/>
</dbReference>
<dbReference type="GO" id="GO:0015074">
    <property type="term" value="P:DNA integration"/>
    <property type="evidence" value="ECO:0007669"/>
    <property type="project" value="UniProtKB-KW"/>
</dbReference>
<evidence type="ECO:0000259" key="8">
    <source>
        <dbReference type="PROSITE" id="PS51737"/>
    </source>
</evidence>
<dbReference type="GO" id="GO:0000150">
    <property type="term" value="F:DNA strand exchange activity"/>
    <property type="evidence" value="ECO:0007669"/>
    <property type="project" value="InterPro"/>
</dbReference>
<keyword evidence="2" id="KW-0238">DNA-binding</keyword>
<organism evidence="9 10">
    <name type="scientific">Anaerobacillus alkalilacustris</name>
    <dbReference type="NCBI Taxonomy" id="393763"/>
    <lineage>
        <taxon>Bacteria</taxon>
        <taxon>Bacillati</taxon>
        <taxon>Bacillota</taxon>
        <taxon>Bacilli</taxon>
        <taxon>Bacillales</taxon>
        <taxon>Bacillaceae</taxon>
        <taxon>Anaerobacillus</taxon>
    </lineage>
</organism>
<keyword evidence="3" id="KW-0233">DNA recombination</keyword>
<evidence type="ECO:0000256" key="3">
    <source>
        <dbReference type="ARBA" id="ARBA00023172"/>
    </source>
</evidence>
<dbReference type="PROSITE" id="PS51736">
    <property type="entry name" value="RECOMBINASES_3"/>
    <property type="match status" value="1"/>
</dbReference>
<evidence type="ECO:0000256" key="1">
    <source>
        <dbReference type="ARBA" id="ARBA00022908"/>
    </source>
</evidence>
<keyword evidence="10" id="KW-1185">Reference proteome</keyword>
<feature type="domain" description="Resolvase/invertase-type recombinase catalytic" evidence="7">
    <location>
        <begin position="2"/>
        <end position="149"/>
    </location>
</feature>
<dbReference type="Proteomes" id="UP000179524">
    <property type="component" value="Unassembled WGS sequence"/>
</dbReference>
<feature type="domain" description="Recombinase" evidence="8">
    <location>
        <begin position="157"/>
        <end position="278"/>
    </location>
</feature>
<dbReference type="PANTHER" id="PTHR30461:SF23">
    <property type="entry name" value="DNA RECOMBINASE-RELATED"/>
    <property type="match status" value="1"/>
</dbReference>
<keyword evidence="1" id="KW-0229">DNA integration</keyword>
<dbReference type="InterPro" id="IPR050639">
    <property type="entry name" value="SSR_resolvase"/>
</dbReference>
<dbReference type="AlphaFoldDB" id="A0A1S2LJL2"/>
<dbReference type="InterPro" id="IPR006118">
    <property type="entry name" value="Recombinase_CS"/>
</dbReference>
<proteinExistence type="predicted"/>
<dbReference type="InterPro" id="IPR036162">
    <property type="entry name" value="Resolvase-like_N_sf"/>
</dbReference>
<evidence type="ECO:0000259" key="7">
    <source>
        <dbReference type="PROSITE" id="PS51736"/>
    </source>
</evidence>
<name>A0A1S2LJL2_9BACI</name>
<comment type="caution">
    <text evidence="9">The sequence shown here is derived from an EMBL/GenBank/DDBJ whole genome shotgun (WGS) entry which is preliminary data.</text>
</comment>
<dbReference type="InterPro" id="IPR006119">
    <property type="entry name" value="Resolv_N"/>
</dbReference>
<dbReference type="CDD" id="cd00338">
    <property type="entry name" value="Ser_Recombinase"/>
    <property type="match status" value="1"/>
</dbReference>
<dbReference type="InterPro" id="IPR011109">
    <property type="entry name" value="DNA_bind_recombinase_dom"/>
</dbReference>
<feature type="coiled-coil region" evidence="6">
    <location>
        <begin position="393"/>
        <end position="427"/>
    </location>
</feature>
<dbReference type="Pfam" id="PF00239">
    <property type="entry name" value="Resolvase"/>
    <property type="match status" value="1"/>
</dbReference>
<keyword evidence="6" id="KW-0175">Coiled coil</keyword>
<dbReference type="SUPFAM" id="SSF53041">
    <property type="entry name" value="Resolvase-like"/>
    <property type="match status" value="1"/>
</dbReference>
<sequence>MRCAIYARVSTDEQATEGFSIPAQKERLESFIKSQGWHIHDFYIDDGYSAKNLERPQIKRMMKDIEANKFDVVVVYKLDRMVRSVADLHKLLKLFERNKVMFKSATEMFDTTSAMGRFFITLVGAMAEWERENIGERVKFGTQQMVEQGIRPGSPRPYGYEYTEGGELKIVEDEAKWVKFIFDKYATNGAQTIAIELNQMGIKNKKNDLWHGSSIRYILDNPIYAGLLRWDYRRRSGDVRIFNDDFTIAEFKQEGFQPIITKEQFELTQSLIKERATNRIRSTTHYPFSTIIRCSECGHKYVGRTEIRQPGNRPYRSYSCQGRKKYGVCNAASFSEEAMNEAFLKSLEYSLGQLDEIAAGHDINHIDVENSLLKIQNKKERAKELYIEGDISKKRYQELMNEYTKEENKLQSAIDEAEEVISTEEIKKFLLHLKDEWKDMDYEAQKKAIQSTFETITIKVIKKGTAGKNPKPAVLDIIDYQKR</sequence>
<evidence type="ECO:0000313" key="10">
    <source>
        <dbReference type="Proteomes" id="UP000179524"/>
    </source>
</evidence>
<evidence type="ECO:0008006" key="11">
    <source>
        <dbReference type="Google" id="ProtNLM"/>
    </source>
</evidence>
<dbReference type="InterPro" id="IPR038109">
    <property type="entry name" value="DNA_bind_recomb_sf"/>
</dbReference>
<dbReference type="RefSeq" id="WP_071310022.1">
    <property type="nucleotide sequence ID" value="NZ_MLQR01000030.1"/>
</dbReference>
<evidence type="ECO:0000256" key="5">
    <source>
        <dbReference type="PROSITE-ProRule" id="PRU10137"/>
    </source>
</evidence>
<dbReference type="GO" id="GO:0003677">
    <property type="term" value="F:DNA binding"/>
    <property type="evidence" value="ECO:0007669"/>
    <property type="project" value="UniProtKB-KW"/>
</dbReference>
<evidence type="ECO:0000313" key="9">
    <source>
        <dbReference type="EMBL" id="OIJ12702.1"/>
    </source>
</evidence>